<keyword evidence="3" id="KW-1185">Reference proteome</keyword>
<dbReference type="InterPro" id="IPR052228">
    <property type="entry name" value="Sec_Metab_Biosynth_Oxidored"/>
</dbReference>
<dbReference type="PANTHER" id="PTHR47534">
    <property type="entry name" value="YALI0E05731P"/>
    <property type="match status" value="1"/>
</dbReference>
<dbReference type="PANTHER" id="PTHR47534:SF3">
    <property type="entry name" value="ALCOHOL DEHYDROGENASE-LIKE C-TERMINAL DOMAIN-CONTAINING PROTEIN"/>
    <property type="match status" value="1"/>
</dbReference>
<dbReference type="EMBL" id="JADNRY010000020">
    <property type="protein sequence ID" value="KAF9073066.1"/>
    <property type="molecule type" value="Genomic_DNA"/>
</dbReference>
<organism evidence="2 3">
    <name type="scientific">Rhodocollybia butyracea</name>
    <dbReference type="NCBI Taxonomy" id="206335"/>
    <lineage>
        <taxon>Eukaryota</taxon>
        <taxon>Fungi</taxon>
        <taxon>Dikarya</taxon>
        <taxon>Basidiomycota</taxon>
        <taxon>Agaricomycotina</taxon>
        <taxon>Agaricomycetes</taxon>
        <taxon>Agaricomycetidae</taxon>
        <taxon>Agaricales</taxon>
        <taxon>Marasmiineae</taxon>
        <taxon>Omphalotaceae</taxon>
        <taxon>Rhodocollybia</taxon>
    </lineage>
</organism>
<dbReference type="InterPro" id="IPR036291">
    <property type="entry name" value="NAD(P)-bd_dom_sf"/>
</dbReference>
<dbReference type="SUPFAM" id="SSF51735">
    <property type="entry name" value="NAD(P)-binding Rossmann-fold domains"/>
    <property type="match status" value="1"/>
</dbReference>
<dbReference type="OrthoDB" id="2898509at2759"/>
<evidence type="ECO:0000256" key="1">
    <source>
        <dbReference type="ARBA" id="ARBA00023002"/>
    </source>
</evidence>
<comment type="caution">
    <text evidence="2">The sequence shown here is derived from an EMBL/GenBank/DDBJ whole genome shotgun (WGS) entry which is preliminary data.</text>
</comment>
<evidence type="ECO:0000313" key="3">
    <source>
        <dbReference type="Proteomes" id="UP000772434"/>
    </source>
</evidence>
<dbReference type="Gene3D" id="3.40.50.720">
    <property type="entry name" value="NAD(P)-binding Rossmann-like Domain"/>
    <property type="match status" value="1"/>
</dbReference>
<name>A0A9P5UBG5_9AGAR</name>
<reference evidence="2" key="1">
    <citation type="submission" date="2020-11" db="EMBL/GenBank/DDBJ databases">
        <authorList>
            <consortium name="DOE Joint Genome Institute"/>
            <person name="Ahrendt S."/>
            <person name="Riley R."/>
            <person name="Andreopoulos W."/>
            <person name="Labutti K."/>
            <person name="Pangilinan J."/>
            <person name="Ruiz-Duenas F.J."/>
            <person name="Barrasa J.M."/>
            <person name="Sanchez-Garcia M."/>
            <person name="Camarero S."/>
            <person name="Miyauchi S."/>
            <person name="Serrano A."/>
            <person name="Linde D."/>
            <person name="Babiker R."/>
            <person name="Drula E."/>
            <person name="Ayuso-Fernandez I."/>
            <person name="Pacheco R."/>
            <person name="Padilla G."/>
            <person name="Ferreira P."/>
            <person name="Barriuso J."/>
            <person name="Kellner H."/>
            <person name="Castanera R."/>
            <person name="Alfaro M."/>
            <person name="Ramirez L."/>
            <person name="Pisabarro A.G."/>
            <person name="Kuo A."/>
            <person name="Tritt A."/>
            <person name="Lipzen A."/>
            <person name="He G."/>
            <person name="Yan M."/>
            <person name="Ng V."/>
            <person name="Cullen D."/>
            <person name="Martin F."/>
            <person name="Rosso M.-N."/>
            <person name="Henrissat B."/>
            <person name="Hibbett D."/>
            <person name="Martinez A.T."/>
            <person name="Grigoriev I.V."/>
        </authorList>
    </citation>
    <scope>NUCLEOTIDE SEQUENCE</scope>
    <source>
        <strain evidence="2">AH 40177</strain>
    </source>
</reference>
<sequence length="335" mass="37779">MTSLSEARTFNSSYNPTYIPVAVFLGGTGGIAASTAELLSRYTNGKLHVIIAGRNRVDGARVLESLVKPLEHQTPTSELLREFVFCDASSLTSVHNAGEAISKLLTERLPDSKPRINFLVFSAPYFNLTSSSETVDGLDRQLVMRYYHRFKMTHELMPLLRVARDEGQDAKVLSILASGFNASFDSNDFGFKNLGVFGQYTKAFRTAFASAAYMDIIIEEFASRERGISFTNLYPGVVRTAQWDWVFQGHWLFTPFRQFLDLFLNSMSVEDSAEWVLFSLLDAKPEGKGFYRRGEHGEEYNPGEFDSHARKVVREQLFDHSILETRAEELVGSFP</sequence>
<accession>A0A9P5UBG5</accession>
<dbReference type="Proteomes" id="UP000772434">
    <property type="component" value="Unassembled WGS sequence"/>
</dbReference>
<keyword evidence="1" id="KW-0560">Oxidoreductase</keyword>
<evidence type="ECO:0000313" key="2">
    <source>
        <dbReference type="EMBL" id="KAF9073066.1"/>
    </source>
</evidence>
<proteinExistence type="predicted"/>
<dbReference type="GO" id="GO:0016491">
    <property type="term" value="F:oxidoreductase activity"/>
    <property type="evidence" value="ECO:0007669"/>
    <property type="project" value="UniProtKB-KW"/>
</dbReference>
<gene>
    <name evidence="2" type="ORF">BDP27DRAFT_1319339</name>
</gene>
<protein>
    <submittedName>
        <fullName evidence="2">Uncharacterized protein</fullName>
    </submittedName>
</protein>
<dbReference type="AlphaFoldDB" id="A0A9P5UBG5"/>